<dbReference type="PANTHER" id="PTHR15108">
    <property type="entry name" value="N-ACYLGLUCOSAMINE-2-EPIMERASE"/>
    <property type="match status" value="1"/>
</dbReference>
<comment type="caution">
    <text evidence="3">The sequence shown here is derived from an EMBL/GenBank/DDBJ whole genome shotgun (WGS) entry which is preliminary data.</text>
</comment>
<accession>A0ABS7ZIU9</accession>
<reference evidence="3 4" key="1">
    <citation type="submission" date="2021-09" db="EMBL/GenBank/DDBJ databases">
        <title>Isoptericola luteus sp. nov., a novel bacterium isolated from Harbin, the capital city of Heilongjiang province.</title>
        <authorList>
            <person name="Li J."/>
        </authorList>
    </citation>
    <scope>NUCLEOTIDE SEQUENCE [LARGE SCALE GENOMIC DNA]</scope>
    <source>
        <strain evidence="3 4">NEAU-Y5</strain>
    </source>
</reference>
<dbReference type="EMBL" id="JAIXCQ010000009">
    <property type="protein sequence ID" value="MCA5894246.1"/>
    <property type="molecule type" value="Genomic_DNA"/>
</dbReference>
<sequence>MSTTTPPDGPTQAWRRAHFSSLADLAAVAVRDDGAAWWLDDAGHPVTDRAVETWITCRMAHVLGMAHLLGCPGAGDHADRALSGLRSVLADAEHGGWLASRGPGAEDVDGTKEAYAHAFVVLAAATGTMAGRAGAPELLAQALRVLDERFWEAEHGLHLDTRSRDWSVVDPYRGVNANMHGVEALLAAHDATGEQEWLARAAGIADRVVTWAEANSWRIPEHFGTDWRPELEYNADRPNDPFKPYGATPGHGLEWARLLVQVDVAAQTPGQRTVSAQALFDRAVQDGWDPDGGFVYTTDWSGEPVEARRFHWVAAEAVAAADVLGQVTGQARYGELAGGWWEWIDAHLIDHLQGSWFHELDTENNPSGRTWVGKPDVYHAAQATILPLLPLTGSFGASARAAGPVLAPAAGVAPVANGAP</sequence>
<dbReference type="Proteomes" id="UP001319870">
    <property type="component" value="Unassembled WGS sequence"/>
</dbReference>
<dbReference type="InterPro" id="IPR010819">
    <property type="entry name" value="AGE/CE"/>
</dbReference>
<evidence type="ECO:0000256" key="1">
    <source>
        <dbReference type="ARBA" id="ARBA00008558"/>
    </source>
</evidence>
<gene>
    <name evidence="3" type="ORF">LEP48_12930</name>
</gene>
<evidence type="ECO:0000313" key="3">
    <source>
        <dbReference type="EMBL" id="MCA5894246.1"/>
    </source>
</evidence>
<proteinExistence type="inferred from homology"/>
<dbReference type="Gene3D" id="1.50.10.10">
    <property type="match status" value="1"/>
</dbReference>
<evidence type="ECO:0000313" key="4">
    <source>
        <dbReference type="Proteomes" id="UP001319870"/>
    </source>
</evidence>
<protein>
    <submittedName>
        <fullName evidence="3">AGE family epimerase/isomerase</fullName>
    </submittedName>
</protein>
<dbReference type="RefSeq" id="WP_225566014.1">
    <property type="nucleotide sequence ID" value="NZ_JAIXCQ010000009.1"/>
</dbReference>
<dbReference type="Pfam" id="PF07221">
    <property type="entry name" value="GlcNAc_2-epim"/>
    <property type="match status" value="1"/>
</dbReference>
<dbReference type="InterPro" id="IPR012341">
    <property type="entry name" value="6hp_glycosidase-like_sf"/>
</dbReference>
<comment type="similarity">
    <text evidence="1">Belongs to the N-acylglucosamine 2-epimerase family.</text>
</comment>
<evidence type="ECO:0000256" key="2">
    <source>
        <dbReference type="ARBA" id="ARBA00023235"/>
    </source>
</evidence>
<name>A0ABS7ZIU9_9MICO</name>
<keyword evidence="2" id="KW-0413">Isomerase</keyword>
<dbReference type="SUPFAM" id="SSF48208">
    <property type="entry name" value="Six-hairpin glycosidases"/>
    <property type="match status" value="1"/>
</dbReference>
<organism evidence="3 4">
    <name type="scientific">Isoptericola luteus</name>
    <dbReference type="NCBI Taxonomy" id="2879484"/>
    <lineage>
        <taxon>Bacteria</taxon>
        <taxon>Bacillati</taxon>
        <taxon>Actinomycetota</taxon>
        <taxon>Actinomycetes</taxon>
        <taxon>Micrococcales</taxon>
        <taxon>Promicromonosporaceae</taxon>
        <taxon>Isoptericola</taxon>
    </lineage>
</organism>
<dbReference type="InterPro" id="IPR008928">
    <property type="entry name" value="6-hairpin_glycosidase_sf"/>
</dbReference>
<keyword evidence="4" id="KW-1185">Reference proteome</keyword>